<gene>
    <name evidence="1" type="ORF">MLD38_019441</name>
</gene>
<reference evidence="2" key="1">
    <citation type="journal article" date="2023" name="Front. Plant Sci.">
        <title>Chromosomal-level genome assembly of Melastoma candidum provides insights into trichome evolution.</title>
        <authorList>
            <person name="Zhong Y."/>
            <person name="Wu W."/>
            <person name="Sun C."/>
            <person name="Zou P."/>
            <person name="Liu Y."/>
            <person name="Dai S."/>
            <person name="Zhou R."/>
        </authorList>
    </citation>
    <scope>NUCLEOTIDE SEQUENCE [LARGE SCALE GENOMIC DNA]</scope>
</reference>
<keyword evidence="2" id="KW-1185">Reference proteome</keyword>
<evidence type="ECO:0000313" key="2">
    <source>
        <dbReference type="Proteomes" id="UP001057402"/>
    </source>
</evidence>
<name>A0ACB9QX09_9MYRT</name>
<sequence>MSAGKARIGYRHASVDALRWVAWAINTTGSGMQGAQALMAYQQSDSSMRAYMSPISRYQTQLQEGNLRPLSGGSPGIHATTGATIQSKGTLNLAADVTSGGGNSKLRQRN</sequence>
<dbReference type="EMBL" id="CM042884">
    <property type="protein sequence ID" value="KAI4371175.1"/>
    <property type="molecule type" value="Genomic_DNA"/>
</dbReference>
<proteinExistence type="predicted"/>
<comment type="caution">
    <text evidence="1">The sequence shown here is derived from an EMBL/GenBank/DDBJ whole genome shotgun (WGS) entry which is preliminary data.</text>
</comment>
<dbReference type="Proteomes" id="UP001057402">
    <property type="component" value="Chromosome 5"/>
</dbReference>
<evidence type="ECO:0000313" key="1">
    <source>
        <dbReference type="EMBL" id="KAI4371175.1"/>
    </source>
</evidence>
<protein>
    <submittedName>
        <fullName evidence="1">Uncharacterized protein</fullName>
    </submittedName>
</protein>
<accession>A0ACB9QX09</accession>
<organism evidence="1 2">
    <name type="scientific">Melastoma candidum</name>
    <dbReference type="NCBI Taxonomy" id="119954"/>
    <lineage>
        <taxon>Eukaryota</taxon>
        <taxon>Viridiplantae</taxon>
        <taxon>Streptophyta</taxon>
        <taxon>Embryophyta</taxon>
        <taxon>Tracheophyta</taxon>
        <taxon>Spermatophyta</taxon>
        <taxon>Magnoliopsida</taxon>
        <taxon>eudicotyledons</taxon>
        <taxon>Gunneridae</taxon>
        <taxon>Pentapetalae</taxon>
        <taxon>rosids</taxon>
        <taxon>malvids</taxon>
        <taxon>Myrtales</taxon>
        <taxon>Melastomataceae</taxon>
        <taxon>Melastomatoideae</taxon>
        <taxon>Melastomateae</taxon>
        <taxon>Melastoma</taxon>
    </lineage>
</organism>